<name>A0ABD3JHM4_EUCGL</name>
<dbReference type="PROSITE" id="PS50181">
    <property type="entry name" value="FBOX"/>
    <property type="match status" value="1"/>
</dbReference>
<dbReference type="InterPro" id="IPR001810">
    <property type="entry name" value="F-box_dom"/>
</dbReference>
<dbReference type="EMBL" id="JBJKBG010000008">
    <property type="protein sequence ID" value="KAL3726865.1"/>
    <property type="molecule type" value="Genomic_DNA"/>
</dbReference>
<dbReference type="Gene3D" id="1.20.1280.50">
    <property type="match status" value="1"/>
</dbReference>
<sequence>MAESVPEDIIVDILLRLPAKSSVRFKRIYKRWRSLISDSSFANQKIITCGHNRPLETVDYEALDGGGEGCAVVPHAIKYLGKPCFVGFCDGLICLIGFRSFVIYNPTTREYIELPGPGFINQDELFYGFGNESFCGFGYDSQSDDYKIVAADVLSDENWKVAIFSLKSGSWRRMEVQFQEGKVELSSQGVYWKGAFHWHAYVWTIGDPCKDVIVI</sequence>
<dbReference type="SUPFAM" id="SSF81383">
    <property type="entry name" value="F-box domain"/>
    <property type="match status" value="1"/>
</dbReference>
<evidence type="ECO:0000259" key="1">
    <source>
        <dbReference type="PROSITE" id="PS50181"/>
    </source>
</evidence>
<comment type="caution">
    <text evidence="2">The sequence shown here is derived from an EMBL/GenBank/DDBJ whole genome shotgun (WGS) entry which is preliminary data.</text>
</comment>
<accession>A0ABD3JHM4</accession>
<gene>
    <name evidence="2" type="ORF">ACJRO7_031722</name>
</gene>
<keyword evidence="3" id="KW-1185">Reference proteome</keyword>
<evidence type="ECO:0000313" key="2">
    <source>
        <dbReference type="EMBL" id="KAL3726865.1"/>
    </source>
</evidence>
<dbReference type="PANTHER" id="PTHR31672">
    <property type="entry name" value="BNACNNG10540D PROTEIN"/>
    <property type="match status" value="1"/>
</dbReference>
<evidence type="ECO:0000313" key="3">
    <source>
        <dbReference type="Proteomes" id="UP001634007"/>
    </source>
</evidence>
<dbReference type="InterPro" id="IPR036047">
    <property type="entry name" value="F-box-like_dom_sf"/>
</dbReference>
<dbReference type="AlphaFoldDB" id="A0ABD3JHM4"/>
<dbReference type="Pfam" id="PF07734">
    <property type="entry name" value="FBA_1"/>
    <property type="match status" value="1"/>
</dbReference>
<feature type="domain" description="F-box" evidence="1">
    <location>
        <begin position="1"/>
        <end position="45"/>
    </location>
</feature>
<dbReference type="NCBIfam" id="TIGR01640">
    <property type="entry name" value="F_box_assoc_1"/>
    <property type="match status" value="1"/>
</dbReference>
<dbReference type="Proteomes" id="UP001634007">
    <property type="component" value="Unassembled WGS sequence"/>
</dbReference>
<dbReference type="Pfam" id="PF00646">
    <property type="entry name" value="F-box"/>
    <property type="match status" value="1"/>
</dbReference>
<proteinExistence type="predicted"/>
<dbReference type="CDD" id="cd22157">
    <property type="entry name" value="F-box_AtFBW1-like"/>
    <property type="match status" value="1"/>
</dbReference>
<reference evidence="2 3" key="1">
    <citation type="submission" date="2024-11" db="EMBL/GenBank/DDBJ databases">
        <title>Chromosome-level genome assembly of Eucalyptus globulus Labill. provides insights into its genome evolution.</title>
        <authorList>
            <person name="Li X."/>
        </authorList>
    </citation>
    <scope>NUCLEOTIDE SEQUENCE [LARGE SCALE GENOMIC DNA]</scope>
    <source>
        <strain evidence="2">CL2024</strain>
        <tissue evidence="2">Fresh tender leaves</tissue>
    </source>
</reference>
<protein>
    <recommendedName>
        <fullName evidence="1">F-box domain-containing protein</fullName>
    </recommendedName>
</protein>
<dbReference type="InterPro" id="IPR050796">
    <property type="entry name" value="SCF_F-box_component"/>
</dbReference>
<dbReference type="PANTHER" id="PTHR31672:SF13">
    <property type="entry name" value="F-BOX PROTEIN CPR30-LIKE"/>
    <property type="match status" value="1"/>
</dbReference>
<organism evidence="2 3">
    <name type="scientific">Eucalyptus globulus</name>
    <name type="common">Tasmanian blue gum</name>
    <dbReference type="NCBI Taxonomy" id="34317"/>
    <lineage>
        <taxon>Eukaryota</taxon>
        <taxon>Viridiplantae</taxon>
        <taxon>Streptophyta</taxon>
        <taxon>Embryophyta</taxon>
        <taxon>Tracheophyta</taxon>
        <taxon>Spermatophyta</taxon>
        <taxon>Magnoliopsida</taxon>
        <taxon>eudicotyledons</taxon>
        <taxon>Gunneridae</taxon>
        <taxon>Pentapetalae</taxon>
        <taxon>rosids</taxon>
        <taxon>malvids</taxon>
        <taxon>Myrtales</taxon>
        <taxon>Myrtaceae</taxon>
        <taxon>Myrtoideae</taxon>
        <taxon>Eucalypteae</taxon>
        <taxon>Eucalyptus</taxon>
    </lineage>
</organism>
<dbReference type="SMART" id="SM00256">
    <property type="entry name" value="FBOX"/>
    <property type="match status" value="1"/>
</dbReference>
<dbReference type="InterPro" id="IPR017451">
    <property type="entry name" value="F-box-assoc_interact_dom"/>
</dbReference>
<dbReference type="InterPro" id="IPR006527">
    <property type="entry name" value="F-box-assoc_dom_typ1"/>
</dbReference>